<keyword evidence="3" id="KW-1185">Reference proteome</keyword>
<protein>
    <submittedName>
        <fullName evidence="2">Uncharacterized protein</fullName>
    </submittedName>
</protein>
<organism evidence="2 3">
    <name type="scientific">Priestia veravalensis</name>
    <dbReference type="NCBI Taxonomy" id="1414648"/>
    <lineage>
        <taxon>Bacteria</taxon>
        <taxon>Bacillati</taxon>
        <taxon>Bacillota</taxon>
        <taxon>Bacilli</taxon>
        <taxon>Bacillales</taxon>
        <taxon>Bacillaceae</taxon>
        <taxon>Priestia</taxon>
    </lineage>
</organism>
<feature type="signal peptide" evidence="1">
    <location>
        <begin position="1"/>
        <end position="23"/>
    </location>
</feature>
<sequence>MRKIILLLTTLMLFFTCTSTSWAAEEPRFQYRYNYTELREFLHINSKEFKKEWKSGTTIAQMAEKRNINEQELLLFLADKQFSQLDRALQKGEIDKDFYHNYSMTLMRDNILSFIHANDHKSTAKRIDKPIKTLAGKTAHWRGKVEFLKEEGEVKSYTTVQPIQKENAEQLLSVDTVLSNNLKAYDVKDSSQVTEDITFAMIEVTWEKEGKKQKETIVVK</sequence>
<gene>
    <name evidence="2" type="ORF">AS180_03350</name>
</gene>
<dbReference type="Proteomes" id="UP000053681">
    <property type="component" value="Unassembled WGS sequence"/>
</dbReference>
<evidence type="ECO:0000313" key="3">
    <source>
        <dbReference type="Proteomes" id="UP000053681"/>
    </source>
</evidence>
<dbReference type="AlphaFoldDB" id="A0A0V8JQH2"/>
<keyword evidence="1" id="KW-0732">Signal</keyword>
<evidence type="ECO:0000313" key="2">
    <source>
        <dbReference type="EMBL" id="KSU89337.1"/>
    </source>
</evidence>
<dbReference type="EMBL" id="LNQP01000007">
    <property type="protein sequence ID" value="KSU89337.1"/>
    <property type="molecule type" value="Genomic_DNA"/>
</dbReference>
<dbReference type="GeneID" id="93682855"/>
<name>A0A0V8JQH2_9BACI</name>
<proteinExistence type="predicted"/>
<evidence type="ECO:0000256" key="1">
    <source>
        <dbReference type="SAM" id="SignalP"/>
    </source>
</evidence>
<reference evidence="2 3" key="1">
    <citation type="submission" date="2015-11" db="EMBL/GenBank/DDBJ databases">
        <title>Bacillus caseinolyticus sp nov.</title>
        <authorList>
            <person name="Dastager S.G."/>
            <person name="Mawlankar R."/>
        </authorList>
    </citation>
    <scope>NUCLEOTIDE SEQUENCE [LARGE SCALE GENOMIC DNA]</scope>
    <source>
        <strain evidence="2 3">SGD-V-76</strain>
    </source>
</reference>
<dbReference type="RefSeq" id="WP_025911297.1">
    <property type="nucleotide sequence ID" value="NZ_KQ758629.1"/>
</dbReference>
<accession>A0A0V8JQH2</accession>
<feature type="chain" id="PRO_5006894048" evidence="1">
    <location>
        <begin position="24"/>
        <end position="220"/>
    </location>
</feature>
<comment type="caution">
    <text evidence="2">The sequence shown here is derived from an EMBL/GenBank/DDBJ whole genome shotgun (WGS) entry which is preliminary data.</text>
</comment>